<keyword evidence="1" id="KW-1133">Transmembrane helix</keyword>
<sequence length="98" mass="11109">MVINAVMMVMQRKIVRAFERAAATTPATACRPEQLGLKQGVAWYPLVQHAVLRCPGEGRYFLDVANWQRLRRRRQRVALVVLAILLGLLALMVLLRQG</sequence>
<dbReference type="RefSeq" id="WP_007806713.1">
    <property type="nucleotide sequence ID" value="NZ_CP157948.1"/>
</dbReference>
<evidence type="ECO:0000313" key="2">
    <source>
        <dbReference type="EMBL" id="XBS89791.1"/>
    </source>
</evidence>
<dbReference type="AlphaFoldDB" id="A0AAU7QJZ0"/>
<accession>A0AAU7QJZ0</accession>
<organism evidence="2">
    <name type="scientific">Rhodanobacter sp. IGA1.0</name>
    <dbReference type="NCBI Taxonomy" id="3158582"/>
    <lineage>
        <taxon>Bacteria</taxon>
        <taxon>Pseudomonadati</taxon>
        <taxon>Pseudomonadota</taxon>
        <taxon>Gammaproteobacteria</taxon>
        <taxon>Lysobacterales</taxon>
        <taxon>Rhodanobacteraceae</taxon>
        <taxon>Rhodanobacter</taxon>
    </lineage>
</organism>
<protein>
    <submittedName>
        <fullName evidence="2">Uncharacterized protein</fullName>
    </submittedName>
</protein>
<keyword evidence="1" id="KW-0472">Membrane</keyword>
<evidence type="ECO:0000256" key="1">
    <source>
        <dbReference type="SAM" id="Phobius"/>
    </source>
</evidence>
<reference evidence="2" key="1">
    <citation type="submission" date="2024-06" db="EMBL/GenBank/DDBJ databases">
        <authorList>
            <person name="Sun Y."/>
        </authorList>
    </citation>
    <scope>NUCLEOTIDE SEQUENCE</scope>
    <source>
        <strain evidence="2">IGA1.0</strain>
    </source>
</reference>
<dbReference type="EMBL" id="CP157948">
    <property type="protein sequence ID" value="XBS89791.1"/>
    <property type="molecule type" value="Genomic_DNA"/>
</dbReference>
<keyword evidence="1" id="KW-0812">Transmembrane</keyword>
<gene>
    <name evidence="2" type="ORF">ABNK63_15565</name>
</gene>
<proteinExistence type="predicted"/>
<feature type="transmembrane region" description="Helical" evidence="1">
    <location>
        <begin position="77"/>
        <end position="95"/>
    </location>
</feature>
<name>A0AAU7QJZ0_9GAMM</name>